<keyword evidence="3" id="KW-1185">Reference proteome</keyword>
<dbReference type="EMBL" id="SWKU01000035">
    <property type="protein sequence ID" value="KAF2995105.1"/>
    <property type="molecule type" value="Genomic_DNA"/>
</dbReference>
<evidence type="ECO:0000313" key="3">
    <source>
        <dbReference type="Proteomes" id="UP000801428"/>
    </source>
</evidence>
<organism evidence="2 3">
    <name type="scientific">Curvularia kusanoi</name>
    <name type="common">Cochliobolus kusanoi</name>
    <dbReference type="NCBI Taxonomy" id="90978"/>
    <lineage>
        <taxon>Eukaryota</taxon>
        <taxon>Fungi</taxon>
        <taxon>Dikarya</taxon>
        <taxon>Ascomycota</taxon>
        <taxon>Pezizomycotina</taxon>
        <taxon>Dothideomycetes</taxon>
        <taxon>Pleosporomycetidae</taxon>
        <taxon>Pleosporales</taxon>
        <taxon>Pleosporineae</taxon>
        <taxon>Pleosporaceae</taxon>
        <taxon>Curvularia</taxon>
    </lineage>
</organism>
<evidence type="ECO:0000313" key="2">
    <source>
        <dbReference type="EMBL" id="KAF2995105.1"/>
    </source>
</evidence>
<protein>
    <submittedName>
        <fullName evidence="2">Uncharacterized protein</fullName>
    </submittedName>
</protein>
<name>A0A9P4W2P2_CURKU</name>
<comment type="caution">
    <text evidence="2">The sequence shown here is derived from an EMBL/GenBank/DDBJ whole genome shotgun (WGS) entry which is preliminary data.</text>
</comment>
<reference evidence="2" key="1">
    <citation type="submission" date="2019-04" db="EMBL/GenBank/DDBJ databases">
        <title>Sequencing of skin fungus with MAO and IRED activity.</title>
        <authorList>
            <person name="Marsaioli A.J."/>
            <person name="Bonatto J.M.C."/>
            <person name="Reis Junior O."/>
        </authorList>
    </citation>
    <scope>NUCLEOTIDE SEQUENCE</scope>
    <source>
        <strain evidence="2">30M1</strain>
    </source>
</reference>
<proteinExistence type="predicted"/>
<feature type="transmembrane region" description="Helical" evidence="1">
    <location>
        <begin position="17"/>
        <end position="38"/>
    </location>
</feature>
<keyword evidence="1" id="KW-1133">Transmembrane helix</keyword>
<evidence type="ECO:0000256" key="1">
    <source>
        <dbReference type="SAM" id="Phobius"/>
    </source>
</evidence>
<gene>
    <name evidence="2" type="ORF">E8E13_004002</name>
</gene>
<keyword evidence="1" id="KW-0812">Transmembrane</keyword>
<dbReference type="OrthoDB" id="4167046at2759"/>
<dbReference type="Proteomes" id="UP000801428">
    <property type="component" value="Unassembled WGS sequence"/>
</dbReference>
<sequence length="110" mass="12996">MLFLQPRDPRWHGPQVWYFRIDVLKNIVLTIFAILVIVETSLHRKWYNAYYDTVEYDSGYSTSSFFIRIGMALLPDAVSAVITQTLMNMHHHPPYSRFHPVYAITQKEYG</sequence>
<dbReference type="AlphaFoldDB" id="A0A9P4W2P2"/>
<accession>A0A9P4W2P2</accession>
<keyword evidence="1" id="KW-0472">Membrane</keyword>